<evidence type="ECO:0008006" key="3">
    <source>
        <dbReference type="Google" id="ProtNLM"/>
    </source>
</evidence>
<organism evidence="1 2">
    <name type="scientific">Agromyces mediolanus</name>
    <name type="common">Corynebacterium mediolanum</name>
    <dbReference type="NCBI Taxonomy" id="41986"/>
    <lineage>
        <taxon>Bacteria</taxon>
        <taxon>Bacillati</taxon>
        <taxon>Actinomycetota</taxon>
        <taxon>Actinomycetes</taxon>
        <taxon>Micrococcales</taxon>
        <taxon>Microbacteriaceae</taxon>
        <taxon>Agromyces</taxon>
    </lineage>
</organism>
<evidence type="ECO:0000313" key="2">
    <source>
        <dbReference type="Proteomes" id="UP000610303"/>
    </source>
</evidence>
<dbReference type="Pfam" id="PF04237">
    <property type="entry name" value="YjbR"/>
    <property type="match status" value="1"/>
</dbReference>
<reference evidence="1" key="2">
    <citation type="submission" date="2020-09" db="EMBL/GenBank/DDBJ databases">
        <authorList>
            <person name="Sun Q."/>
            <person name="Ohkuma M."/>
        </authorList>
    </citation>
    <scope>NUCLEOTIDE SEQUENCE</scope>
    <source>
        <strain evidence="1">JCM 3346</strain>
    </source>
</reference>
<dbReference type="InterPro" id="IPR038056">
    <property type="entry name" value="YjbR-like_sf"/>
</dbReference>
<dbReference type="SUPFAM" id="SSF142906">
    <property type="entry name" value="YjbR-like"/>
    <property type="match status" value="1"/>
</dbReference>
<gene>
    <name evidence="1" type="ORF">GCM10010196_01860</name>
</gene>
<dbReference type="AlphaFoldDB" id="A0A918CBK6"/>
<dbReference type="RefSeq" id="WP_189083444.1">
    <property type="nucleotide sequence ID" value="NZ_BMRJ01000001.1"/>
</dbReference>
<protein>
    <recommendedName>
        <fullName evidence="3">MmcQ/YjbR family DNA-binding protein</fullName>
    </recommendedName>
</protein>
<dbReference type="Gene3D" id="3.90.1150.30">
    <property type="match status" value="1"/>
</dbReference>
<dbReference type="Proteomes" id="UP000610303">
    <property type="component" value="Unassembled WGS sequence"/>
</dbReference>
<dbReference type="InterPro" id="IPR058532">
    <property type="entry name" value="YjbR/MT2646/Rv2570-like"/>
</dbReference>
<dbReference type="EMBL" id="BMRJ01000001">
    <property type="protein sequence ID" value="GGR12936.1"/>
    <property type="molecule type" value="Genomic_DNA"/>
</dbReference>
<evidence type="ECO:0000313" key="1">
    <source>
        <dbReference type="EMBL" id="GGR12936.1"/>
    </source>
</evidence>
<name>A0A918CBK6_AGRME</name>
<proteinExistence type="predicted"/>
<comment type="caution">
    <text evidence="1">The sequence shown here is derived from an EMBL/GenBank/DDBJ whole genome shotgun (WGS) entry which is preliminary data.</text>
</comment>
<sequence length="130" mass="14869">MADWEQLRRLALALPDTSEGTSWGSAHWRVHGKGFVWERPLRKTDLAELGLDEQPGPILGARVEDEAVKLALVEEDPAVFFTIHHFDGWSAILARLDRISDRRLEELVEEAWLLMAPPRLGREWLDAHPD</sequence>
<reference evidence="1" key="1">
    <citation type="journal article" date="2014" name="Int. J. Syst. Evol. Microbiol.">
        <title>Complete genome sequence of Corynebacterium casei LMG S-19264T (=DSM 44701T), isolated from a smear-ripened cheese.</title>
        <authorList>
            <consortium name="US DOE Joint Genome Institute (JGI-PGF)"/>
            <person name="Walter F."/>
            <person name="Albersmeier A."/>
            <person name="Kalinowski J."/>
            <person name="Ruckert C."/>
        </authorList>
    </citation>
    <scope>NUCLEOTIDE SEQUENCE</scope>
    <source>
        <strain evidence="1">JCM 3346</strain>
    </source>
</reference>
<keyword evidence="2" id="KW-1185">Reference proteome</keyword>
<accession>A0A918CBK6</accession>